<dbReference type="Proteomes" id="UP000184096">
    <property type="component" value="Chromosome I"/>
</dbReference>
<dbReference type="OrthoDB" id="9806350at2"/>
<dbReference type="RefSeq" id="WP_072823560.1">
    <property type="nucleotide sequence ID" value="NZ_LT670849.1"/>
</dbReference>
<name>A0A1M7UPL1_9BRAD</name>
<dbReference type="InterPro" id="IPR013813">
    <property type="entry name" value="Endoribo_LPSP/chorism_mut-like"/>
</dbReference>
<evidence type="ECO:0000313" key="2">
    <source>
        <dbReference type="EMBL" id="SHN84837.1"/>
    </source>
</evidence>
<accession>A0A1M7UPL1</accession>
<dbReference type="PANTHER" id="PTHR43760">
    <property type="entry name" value="ENDORIBONUCLEASE-RELATED"/>
    <property type="match status" value="1"/>
</dbReference>
<feature type="domain" description="Endoribonuclease L-PSP/chorismate mutase-like" evidence="1">
    <location>
        <begin position="15"/>
        <end position="159"/>
    </location>
</feature>
<dbReference type="Pfam" id="PF14588">
    <property type="entry name" value="YjgF_endoribonc"/>
    <property type="match status" value="1"/>
</dbReference>
<dbReference type="EMBL" id="LT670849">
    <property type="protein sequence ID" value="SHN84837.1"/>
    <property type="molecule type" value="Genomic_DNA"/>
</dbReference>
<evidence type="ECO:0000259" key="1">
    <source>
        <dbReference type="Pfam" id="PF14588"/>
    </source>
</evidence>
<dbReference type="InterPro" id="IPR035959">
    <property type="entry name" value="RutC-like_sf"/>
</dbReference>
<sequence>MATEGNAKTSASPSARLAQMGLTLPSAAQPSFNYVPVAVERGIAYVSGQLPKVNGEVRLQGRLGEGISMEQGKEAARICGIQGLACLAEALGSIDRVARILRVSGFVSSAPGFFHQPAVIDAVSELMVEVFGEAGRHARSAIGVAALPRNAPVEVELIASVHED</sequence>
<dbReference type="SUPFAM" id="SSF55298">
    <property type="entry name" value="YjgF-like"/>
    <property type="match status" value="1"/>
</dbReference>
<dbReference type="Gene3D" id="3.30.1330.40">
    <property type="entry name" value="RutC-like"/>
    <property type="match status" value="1"/>
</dbReference>
<dbReference type="PANTHER" id="PTHR43760:SF1">
    <property type="entry name" value="ENDORIBONUCLEASE L-PSP_CHORISMATE MUTASE-LIKE DOMAIN-CONTAINING PROTEIN"/>
    <property type="match status" value="1"/>
</dbReference>
<keyword evidence="3" id="KW-1185">Reference proteome</keyword>
<organism evidence="2 3">
    <name type="scientific">Bradyrhizobium erythrophlei</name>
    <dbReference type="NCBI Taxonomy" id="1437360"/>
    <lineage>
        <taxon>Bacteria</taxon>
        <taxon>Pseudomonadati</taxon>
        <taxon>Pseudomonadota</taxon>
        <taxon>Alphaproteobacteria</taxon>
        <taxon>Hyphomicrobiales</taxon>
        <taxon>Nitrobacteraceae</taxon>
        <taxon>Bradyrhizobium</taxon>
    </lineage>
</organism>
<evidence type="ECO:0000313" key="3">
    <source>
        <dbReference type="Proteomes" id="UP000184096"/>
    </source>
</evidence>
<proteinExistence type="predicted"/>
<reference evidence="3" key="1">
    <citation type="submission" date="2016-11" db="EMBL/GenBank/DDBJ databases">
        <authorList>
            <person name="Varghese N."/>
            <person name="Submissions S."/>
        </authorList>
    </citation>
    <scope>NUCLEOTIDE SEQUENCE [LARGE SCALE GENOMIC DNA]</scope>
    <source>
        <strain evidence="3">GAS401</strain>
    </source>
</reference>
<dbReference type="CDD" id="cd02199">
    <property type="entry name" value="YjgF_YER057c_UK114_like_1"/>
    <property type="match status" value="1"/>
</dbReference>
<protein>
    <submittedName>
        <fullName evidence="2">Enamine deaminase RidA, house cleaning of reactive enamine intermediates, YjgF/YER057c/UK114 family</fullName>
    </submittedName>
</protein>
<dbReference type="AlphaFoldDB" id="A0A1M7UPL1"/>
<gene>
    <name evidence="2" type="ORF">SAMN05444170_6078</name>
</gene>